<evidence type="ECO:0000256" key="7">
    <source>
        <dbReference type="ARBA" id="ARBA00022982"/>
    </source>
</evidence>
<accession>A0A336KGU7</accession>
<evidence type="ECO:0000256" key="10">
    <source>
        <dbReference type="ARBA" id="ARBA00038521"/>
    </source>
</evidence>
<keyword evidence="9 12" id="KW-0472">Membrane</keyword>
<dbReference type="InterPro" id="IPR003197">
    <property type="entry name" value="QCR7"/>
</dbReference>
<dbReference type="InterPro" id="IPR036544">
    <property type="entry name" value="QCR7_sf"/>
</dbReference>
<evidence type="ECO:0000256" key="5">
    <source>
        <dbReference type="ARBA" id="ARBA00022660"/>
    </source>
</evidence>
<evidence type="ECO:0000256" key="6">
    <source>
        <dbReference type="ARBA" id="ARBA00022792"/>
    </source>
</evidence>
<dbReference type="AlphaFoldDB" id="A0A336KGU7"/>
<dbReference type="PIRSF" id="PIRSF000022">
    <property type="entry name" value="Bc1_14K"/>
    <property type="match status" value="1"/>
</dbReference>
<dbReference type="Pfam" id="PF02271">
    <property type="entry name" value="UCR_14kD"/>
    <property type="match status" value="1"/>
</dbReference>
<comment type="similarity">
    <text evidence="2 12">Belongs to the UQCRB/QCR7 family.</text>
</comment>
<evidence type="ECO:0000256" key="4">
    <source>
        <dbReference type="ARBA" id="ARBA00022448"/>
    </source>
</evidence>
<keyword evidence="4 12" id="KW-0813">Transport</keyword>
<name>A0A336KGU7_CULSO</name>
<dbReference type="EMBL" id="UFQS01000290">
    <property type="protein sequence ID" value="SSX02495.1"/>
    <property type="molecule type" value="Genomic_DNA"/>
</dbReference>
<protein>
    <recommendedName>
        <fullName evidence="3 12">Cytochrome b-c1 complex subunit 7</fullName>
    </recommendedName>
</protein>
<comment type="function">
    <text evidence="12">Component of the ubiquinol-cytochrome c oxidoreductase, a multisubunit transmembrane complex that is part of the mitochondrial electron transport chain which drives oxidative phosphorylation.</text>
</comment>
<dbReference type="VEuPathDB" id="VectorBase:CSON007723"/>
<evidence type="ECO:0000256" key="2">
    <source>
        <dbReference type="ARBA" id="ARBA00008554"/>
    </source>
</evidence>
<reference evidence="13" key="1">
    <citation type="submission" date="2018-04" db="EMBL/GenBank/DDBJ databases">
        <authorList>
            <person name="Go L.Y."/>
            <person name="Mitchell J.A."/>
        </authorList>
    </citation>
    <scope>NUCLEOTIDE SEQUENCE</scope>
    <source>
        <tissue evidence="13">Whole organism</tissue>
    </source>
</reference>
<comment type="subunit">
    <text evidence="11">Component of the ubiquinol-cytochrome c oxidoreductase (cytochrome b-c1 complex, complex III, CIII), a multisubunit enzyme composed of 11 subunits. The complex is composed of 3 respiratory subunits cytochrome b, cytochrome c1 and Rieske protein UQCRFS1, 2 core protein subunits UQCRC1/QCR1 and UQCRC2/QCR2, and 6 low-molecular weight protein subunits UQCRH/QCR6, UQCRB/QCR7, UQCRQ/QCR8, UQCR10/QCR9, UQCR11/QCR10 and subunit 9, the cleavage product of Rieske protein UQCRFS1. The complex exists as an obligatory dimer and forms supercomplexes (SCs) in the inner mitochondrial membrane with NADH-ubiquinone oxidoreductase (complex I, CI) and cytochrome c oxidase (complex IV, CIV), resulting in different assemblies (supercomplex SCI(1)III(2)IV(1) and megacomplex MCI(2)III(2)IV(2)).</text>
</comment>
<dbReference type="GO" id="GO:0006122">
    <property type="term" value="P:mitochondrial electron transport, ubiquinol to cytochrome c"/>
    <property type="evidence" value="ECO:0007669"/>
    <property type="project" value="InterPro"/>
</dbReference>
<dbReference type="SUPFAM" id="SSF81524">
    <property type="entry name" value="14 kDa protein of cytochrome bc1 complex (Ubiquinol-cytochrome c reductase)"/>
    <property type="match status" value="1"/>
</dbReference>
<dbReference type="GO" id="GO:0005743">
    <property type="term" value="C:mitochondrial inner membrane"/>
    <property type="evidence" value="ECO:0007669"/>
    <property type="project" value="UniProtKB-SubCell"/>
</dbReference>
<keyword evidence="8 12" id="KW-0496">Mitochondrion</keyword>
<dbReference type="EMBL" id="UFQT01000290">
    <property type="protein sequence ID" value="SSX22869.1"/>
    <property type="molecule type" value="Genomic_DNA"/>
</dbReference>
<sequence length="110" mass="13390">MSYVARVGPLVRSNLGRWAYNLSGFNKLGLMHDDCLYEDADVKEAIRRLPDSVRDERNFRMMRAIHLDMCKQILPKEQWTKYEEDVKYLQPYLEEVKREREEREDWQKLH</sequence>
<evidence type="ECO:0000256" key="11">
    <source>
        <dbReference type="ARBA" id="ARBA00046393"/>
    </source>
</evidence>
<evidence type="ECO:0000256" key="1">
    <source>
        <dbReference type="ARBA" id="ARBA00004443"/>
    </source>
</evidence>
<evidence type="ECO:0000256" key="9">
    <source>
        <dbReference type="ARBA" id="ARBA00023136"/>
    </source>
</evidence>
<reference evidence="14" key="2">
    <citation type="submission" date="2018-07" db="EMBL/GenBank/DDBJ databases">
        <authorList>
            <person name="Quirk P.G."/>
            <person name="Krulwich T.A."/>
        </authorList>
    </citation>
    <scope>NUCLEOTIDE SEQUENCE</scope>
</reference>
<comment type="subcellular location">
    <subcellularLocation>
        <location evidence="1">Mitochondrion inner membrane</location>
        <topology evidence="1">Peripheral membrane protein</topology>
        <orientation evidence="1">Matrix side</orientation>
    </subcellularLocation>
</comment>
<keyword evidence="5 12" id="KW-0679">Respiratory chain</keyword>
<dbReference type="GO" id="GO:0045275">
    <property type="term" value="C:respiratory chain complex III"/>
    <property type="evidence" value="ECO:0007669"/>
    <property type="project" value="InterPro"/>
</dbReference>
<comment type="subunit">
    <text evidence="10">Component of the ubiquinol-cytochrome c oxidoreductase (cytochrome b-c1 complex, complex III, CIII), a multisubunit enzyme composed of 3 respiratory subunits cytochrome b, cytochrome c1 and Rieske protein, 2 core protein subunits, and additional low-molecular weight protein subunits. The complex exists as an obligatory dimer and forms supercomplexes (SCs) in the inner mitochondrial membrane with cytochrome c oxidase (complex IV, CIV).</text>
</comment>
<evidence type="ECO:0000313" key="14">
    <source>
        <dbReference type="EMBL" id="SSX22869.1"/>
    </source>
</evidence>
<dbReference type="OMA" id="PLAQWYT"/>
<dbReference type="Gene3D" id="1.10.1090.10">
    <property type="entry name" value="Cytochrome b-c1 complex subunit 7"/>
    <property type="match status" value="1"/>
</dbReference>
<dbReference type="PANTHER" id="PTHR12022:SF0">
    <property type="entry name" value="CYTOCHROME B-C1 COMPLEX SUBUNIT 7"/>
    <property type="match status" value="1"/>
</dbReference>
<dbReference type="PANTHER" id="PTHR12022">
    <property type="entry name" value="UBIQUINOL-CYTOCHROME C REDUCTASE COMPLEX 14 KD PROTEIN"/>
    <property type="match status" value="1"/>
</dbReference>
<dbReference type="FunFam" id="1.10.1090.10:FF:000001">
    <property type="entry name" value="Cytochrome b-c1 complex subunit 7"/>
    <property type="match status" value="1"/>
</dbReference>
<evidence type="ECO:0000313" key="13">
    <source>
        <dbReference type="EMBL" id="SSX02495.1"/>
    </source>
</evidence>
<proteinExistence type="inferred from homology"/>
<evidence type="ECO:0000256" key="3">
    <source>
        <dbReference type="ARBA" id="ARBA00016323"/>
    </source>
</evidence>
<keyword evidence="6 12" id="KW-0999">Mitochondrion inner membrane</keyword>
<evidence type="ECO:0000256" key="12">
    <source>
        <dbReference type="PIRNR" id="PIRNR000022"/>
    </source>
</evidence>
<keyword evidence="7 12" id="KW-0249">Electron transport</keyword>
<organism evidence="13">
    <name type="scientific">Culicoides sonorensis</name>
    <name type="common">Biting midge</name>
    <dbReference type="NCBI Taxonomy" id="179676"/>
    <lineage>
        <taxon>Eukaryota</taxon>
        <taxon>Metazoa</taxon>
        <taxon>Ecdysozoa</taxon>
        <taxon>Arthropoda</taxon>
        <taxon>Hexapoda</taxon>
        <taxon>Insecta</taxon>
        <taxon>Pterygota</taxon>
        <taxon>Neoptera</taxon>
        <taxon>Endopterygota</taxon>
        <taxon>Diptera</taxon>
        <taxon>Nematocera</taxon>
        <taxon>Chironomoidea</taxon>
        <taxon>Ceratopogonidae</taxon>
        <taxon>Ceratopogoninae</taxon>
        <taxon>Culicoides</taxon>
        <taxon>Monoculicoides</taxon>
    </lineage>
</organism>
<evidence type="ECO:0000256" key="8">
    <source>
        <dbReference type="ARBA" id="ARBA00023128"/>
    </source>
</evidence>
<gene>
    <name evidence="13" type="primary">CSON007723</name>
</gene>